<evidence type="ECO:0000256" key="1">
    <source>
        <dbReference type="ARBA" id="ARBA00022801"/>
    </source>
</evidence>
<evidence type="ECO:0000313" key="4">
    <source>
        <dbReference type="Proteomes" id="UP000199022"/>
    </source>
</evidence>
<keyword evidence="1" id="KW-0378">Hydrolase</keyword>
<dbReference type="Pfam" id="PF07859">
    <property type="entry name" value="Abhydrolase_3"/>
    <property type="match status" value="1"/>
</dbReference>
<sequence length="297" mass="31500">MPSALSRLLPPLLRLMGRKRTFATPEGMRERLAEVALRPQAYGPPARLRGVQVGVGHESGWPVYVVAPEGPASGQHALYAHGGAWAFEISPFHWRLVAHLVRHSGVTVTVPIYPLTPVGTAGVVVPAVADLLAGLVEQHGADRVTVMGDSAGGQIALSATLLLRDRGVPALRRTVLISPALDLSLANPEIDRVEPTDPWLARPGTRVAIDLWRDGLALDDPLVSPLAGDLAGLGPLTVFGGSLDITHPDVRLLVQRARAAGVEVDDQDGPGMVHVWPLLPVPEGAAARRHLVDLLRG</sequence>
<gene>
    <name evidence="3" type="ORF">SAMN05661030_3003</name>
</gene>
<protein>
    <submittedName>
        <fullName evidence="3">Acetyl esterase/lipase</fullName>
    </submittedName>
</protein>
<dbReference type="PANTHER" id="PTHR48081">
    <property type="entry name" value="AB HYDROLASE SUPERFAMILY PROTEIN C4A8.06C"/>
    <property type="match status" value="1"/>
</dbReference>
<dbReference type="InterPro" id="IPR013094">
    <property type="entry name" value="AB_hydrolase_3"/>
</dbReference>
<dbReference type="AlphaFoldDB" id="A0A1I1R303"/>
<dbReference type="EMBL" id="FOMD01000003">
    <property type="protein sequence ID" value="SFD26518.1"/>
    <property type="molecule type" value="Genomic_DNA"/>
</dbReference>
<dbReference type="GO" id="GO:0016787">
    <property type="term" value="F:hydrolase activity"/>
    <property type="evidence" value="ECO:0007669"/>
    <property type="project" value="UniProtKB-KW"/>
</dbReference>
<reference evidence="4" key="1">
    <citation type="submission" date="2016-10" db="EMBL/GenBank/DDBJ databases">
        <authorList>
            <person name="Varghese N."/>
            <person name="Submissions S."/>
        </authorList>
    </citation>
    <scope>NUCLEOTIDE SEQUENCE [LARGE SCALE GENOMIC DNA]</scope>
    <source>
        <strain evidence="4">DSM 45962</strain>
    </source>
</reference>
<evidence type="ECO:0000259" key="2">
    <source>
        <dbReference type="Pfam" id="PF07859"/>
    </source>
</evidence>
<dbReference type="InterPro" id="IPR029058">
    <property type="entry name" value="AB_hydrolase_fold"/>
</dbReference>
<dbReference type="InterPro" id="IPR050300">
    <property type="entry name" value="GDXG_lipolytic_enzyme"/>
</dbReference>
<dbReference type="Proteomes" id="UP000199022">
    <property type="component" value="Unassembled WGS sequence"/>
</dbReference>
<dbReference type="PANTHER" id="PTHR48081:SF8">
    <property type="entry name" value="ALPHA_BETA HYDROLASE FOLD-3 DOMAIN-CONTAINING PROTEIN-RELATED"/>
    <property type="match status" value="1"/>
</dbReference>
<dbReference type="RefSeq" id="WP_091560516.1">
    <property type="nucleotide sequence ID" value="NZ_BNAC01000001.1"/>
</dbReference>
<dbReference type="Gene3D" id="3.40.50.1820">
    <property type="entry name" value="alpha/beta hydrolase"/>
    <property type="match status" value="1"/>
</dbReference>
<evidence type="ECO:0000313" key="3">
    <source>
        <dbReference type="EMBL" id="SFD26518.1"/>
    </source>
</evidence>
<keyword evidence="4" id="KW-1185">Reference proteome</keyword>
<feature type="domain" description="Alpha/beta hydrolase fold-3" evidence="2">
    <location>
        <begin position="78"/>
        <end position="276"/>
    </location>
</feature>
<accession>A0A1I1R303</accession>
<organism evidence="3 4">
    <name type="scientific">Klenkia taihuensis</name>
    <dbReference type="NCBI Taxonomy" id="1225127"/>
    <lineage>
        <taxon>Bacteria</taxon>
        <taxon>Bacillati</taxon>
        <taxon>Actinomycetota</taxon>
        <taxon>Actinomycetes</taxon>
        <taxon>Geodermatophilales</taxon>
        <taxon>Geodermatophilaceae</taxon>
        <taxon>Klenkia</taxon>
    </lineage>
</organism>
<dbReference type="OrthoDB" id="9803828at2"/>
<dbReference type="STRING" id="1225127.SAMN05661030_3003"/>
<proteinExistence type="predicted"/>
<name>A0A1I1R303_9ACTN</name>
<dbReference type="SUPFAM" id="SSF53474">
    <property type="entry name" value="alpha/beta-Hydrolases"/>
    <property type="match status" value="1"/>
</dbReference>